<accession>A0A923HKE8</accession>
<name>A0A923HKE8_9BURK</name>
<gene>
    <name evidence="1" type="ORF">H8K32_14730</name>
</gene>
<dbReference type="AlphaFoldDB" id="A0A923HKE8"/>
<organism evidence="1 2">
    <name type="scientific">Undibacterium jejuense</name>
    <dbReference type="NCBI Taxonomy" id="1344949"/>
    <lineage>
        <taxon>Bacteria</taxon>
        <taxon>Pseudomonadati</taxon>
        <taxon>Pseudomonadota</taxon>
        <taxon>Betaproteobacteria</taxon>
        <taxon>Burkholderiales</taxon>
        <taxon>Oxalobacteraceae</taxon>
        <taxon>Undibacterium</taxon>
    </lineage>
</organism>
<keyword evidence="2" id="KW-1185">Reference proteome</keyword>
<comment type="caution">
    <text evidence="1">The sequence shown here is derived from an EMBL/GenBank/DDBJ whole genome shotgun (WGS) entry which is preliminary data.</text>
</comment>
<evidence type="ECO:0000313" key="2">
    <source>
        <dbReference type="Proteomes" id="UP000634011"/>
    </source>
</evidence>
<reference evidence="1" key="1">
    <citation type="submission" date="2020-08" db="EMBL/GenBank/DDBJ databases">
        <title>Novel species isolated from subtropical streams in China.</title>
        <authorList>
            <person name="Lu H."/>
        </authorList>
    </citation>
    <scope>NUCLEOTIDE SEQUENCE</scope>
    <source>
        <strain evidence="1">KACC 12607</strain>
    </source>
</reference>
<dbReference type="Proteomes" id="UP000634011">
    <property type="component" value="Unassembled WGS sequence"/>
</dbReference>
<proteinExistence type="predicted"/>
<dbReference type="RefSeq" id="WP_186913304.1">
    <property type="nucleotide sequence ID" value="NZ_JACOFV010000014.1"/>
</dbReference>
<sequence length="74" mass="8236">MHKKNKLHPLPASAKVDVKEKTGQFDSDLLIQESKAEEAALDEALWETFPASDPIAICITPVEKVLCDRHEVIP</sequence>
<evidence type="ECO:0000313" key="1">
    <source>
        <dbReference type="EMBL" id="MBC3863357.1"/>
    </source>
</evidence>
<dbReference type="EMBL" id="JACOFV010000014">
    <property type="protein sequence ID" value="MBC3863357.1"/>
    <property type="molecule type" value="Genomic_DNA"/>
</dbReference>
<protein>
    <submittedName>
        <fullName evidence="1">Uncharacterized protein</fullName>
    </submittedName>
</protein>